<organism evidence="1 2">
    <name type="scientific">Sorghum bicolor</name>
    <name type="common">Sorghum</name>
    <name type="synonym">Sorghum vulgare</name>
    <dbReference type="NCBI Taxonomy" id="4558"/>
    <lineage>
        <taxon>Eukaryota</taxon>
        <taxon>Viridiplantae</taxon>
        <taxon>Streptophyta</taxon>
        <taxon>Embryophyta</taxon>
        <taxon>Tracheophyta</taxon>
        <taxon>Spermatophyta</taxon>
        <taxon>Magnoliopsida</taxon>
        <taxon>Liliopsida</taxon>
        <taxon>Poales</taxon>
        <taxon>Poaceae</taxon>
        <taxon>PACMAD clade</taxon>
        <taxon>Panicoideae</taxon>
        <taxon>Andropogonodae</taxon>
        <taxon>Andropogoneae</taxon>
        <taxon>Sorghinae</taxon>
        <taxon>Sorghum</taxon>
    </lineage>
</organism>
<gene>
    <name evidence="1" type="ORF">SORBI_3008G101350</name>
</gene>
<dbReference type="AlphaFoldDB" id="A0A1Z5R6T5"/>
<sequence length="77" mass="7905">MDAAARHRCGLYSGDWASTAIGLASATPGDQNAKQQPSSKERAILQSKAKLAAGLQLASSGILKSFTSTCPAKGREA</sequence>
<dbReference type="InParanoid" id="A0A1Z5R6T5"/>
<dbReference type="EMBL" id="CM000767">
    <property type="protein sequence ID" value="OQU79151.1"/>
    <property type="molecule type" value="Genomic_DNA"/>
</dbReference>
<dbReference type="Proteomes" id="UP000000768">
    <property type="component" value="Chromosome 8"/>
</dbReference>
<reference evidence="1 2" key="1">
    <citation type="journal article" date="2009" name="Nature">
        <title>The Sorghum bicolor genome and the diversification of grasses.</title>
        <authorList>
            <person name="Paterson A.H."/>
            <person name="Bowers J.E."/>
            <person name="Bruggmann R."/>
            <person name="Dubchak I."/>
            <person name="Grimwood J."/>
            <person name="Gundlach H."/>
            <person name="Haberer G."/>
            <person name="Hellsten U."/>
            <person name="Mitros T."/>
            <person name="Poliakov A."/>
            <person name="Schmutz J."/>
            <person name="Spannagl M."/>
            <person name="Tang H."/>
            <person name="Wang X."/>
            <person name="Wicker T."/>
            <person name="Bharti A.K."/>
            <person name="Chapman J."/>
            <person name="Feltus F.A."/>
            <person name="Gowik U."/>
            <person name="Grigoriev I.V."/>
            <person name="Lyons E."/>
            <person name="Maher C.A."/>
            <person name="Martis M."/>
            <person name="Narechania A."/>
            <person name="Otillar R.P."/>
            <person name="Penning B.W."/>
            <person name="Salamov A.A."/>
            <person name="Wang Y."/>
            <person name="Zhang L."/>
            <person name="Carpita N.C."/>
            <person name="Freeling M."/>
            <person name="Gingle A.R."/>
            <person name="Hash C.T."/>
            <person name="Keller B."/>
            <person name="Klein P."/>
            <person name="Kresovich S."/>
            <person name="McCann M.C."/>
            <person name="Ming R."/>
            <person name="Peterson D.G."/>
            <person name="Mehboob-ur-Rahman"/>
            <person name="Ware D."/>
            <person name="Westhoff P."/>
            <person name="Mayer K.F."/>
            <person name="Messing J."/>
            <person name="Rokhsar D.S."/>
        </authorList>
    </citation>
    <scope>NUCLEOTIDE SEQUENCE [LARGE SCALE GENOMIC DNA]</scope>
    <source>
        <strain evidence="2">cv. BTx623</strain>
    </source>
</reference>
<name>A0A1Z5R6T5_SORBI</name>
<protein>
    <submittedName>
        <fullName evidence="1">Uncharacterized protein</fullName>
    </submittedName>
</protein>
<evidence type="ECO:0000313" key="2">
    <source>
        <dbReference type="Proteomes" id="UP000000768"/>
    </source>
</evidence>
<keyword evidence="2" id="KW-1185">Reference proteome</keyword>
<evidence type="ECO:0000313" key="1">
    <source>
        <dbReference type="EMBL" id="OQU79151.1"/>
    </source>
</evidence>
<reference evidence="2" key="2">
    <citation type="journal article" date="2018" name="Plant J.">
        <title>The Sorghum bicolor reference genome: improved assembly, gene annotations, a transcriptome atlas, and signatures of genome organization.</title>
        <authorList>
            <person name="McCormick R.F."/>
            <person name="Truong S.K."/>
            <person name="Sreedasyam A."/>
            <person name="Jenkins J."/>
            <person name="Shu S."/>
            <person name="Sims D."/>
            <person name="Kennedy M."/>
            <person name="Amirebrahimi M."/>
            <person name="Weers B.D."/>
            <person name="McKinley B."/>
            <person name="Mattison A."/>
            <person name="Morishige D.T."/>
            <person name="Grimwood J."/>
            <person name="Schmutz J."/>
            <person name="Mullet J.E."/>
        </authorList>
    </citation>
    <scope>NUCLEOTIDE SEQUENCE [LARGE SCALE GENOMIC DNA]</scope>
    <source>
        <strain evidence="2">cv. BTx623</strain>
    </source>
</reference>
<accession>A0A1Z5R6T5</accession>
<dbReference type="Gramene" id="OQU79151">
    <property type="protein sequence ID" value="OQU79151"/>
    <property type="gene ID" value="SORBI_3008G101350"/>
</dbReference>
<proteinExistence type="predicted"/>